<keyword evidence="7 12" id="KW-0865">Zymogen</keyword>
<evidence type="ECO:0000256" key="6">
    <source>
        <dbReference type="ARBA" id="ARBA00023136"/>
    </source>
</evidence>
<organism evidence="13 14">
    <name type="scientific">Porticoccus litoralis</name>
    <dbReference type="NCBI Taxonomy" id="434086"/>
    <lineage>
        <taxon>Bacteria</taxon>
        <taxon>Pseudomonadati</taxon>
        <taxon>Pseudomonadota</taxon>
        <taxon>Gammaproteobacteria</taxon>
        <taxon>Cellvibrionales</taxon>
        <taxon>Porticoccaceae</taxon>
        <taxon>Porticoccus</taxon>
    </lineage>
</organism>
<comment type="pathway">
    <text evidence="12">Phospholipid metabolism; phosphatidylethanolamine biosynthesis; phosphatidylethanolamine from CDP-diacylglycerol: step 2/2.</text>
</comment>
<dbReference type="NCBIfam" id="TIGR00163">
    <property type="entry name" value="PS_decarb"/>
    <property type="match status" value="1"/>
</dbReference>
<comment type="subcellular location">
    <subcellularLocation>
        <location evidence="12">Cell membrane</location>
        <topology evidence="12">Peripheral membrane protein</topology>
    </subcellularLocation>
</comment>
<reference evidence="13" key="2">
    <citation type="submission" date="2023-08" db="EMBL/GenBank/DDBJ databases">
        <authorList>
            <person name="Luo J."/>
        </authorList>
    </citation>
    <scope>NUCLEOTIDE SEQUENCE</scope>
    <source>
        <strain evidence="13">DSM 25064</strain>
    </source>
</reference>
<keyword evidence="10 12" id="KW-1208">Phospholipid metabolism</keyword>
<dbReference type="AlphaFoldDB" id="A0AAW8B357"/>
<keyword evidence="4 12" id="KW-0210">Decarboxylase</keyword>
<keyword evidence="6 12" id="KW-0472">Membrane</keyword>
<feature type="active site" description="Charge relay system; for autoendoproteolytic cleavage activity" evidence="12">
    <location>
        <position position="150"/>
    </location>
</feature>
<name>A0AAW8B357_9GAMM</name>
<dbReference type="GO" id="GO:0006646">
    <property type="term" value="P:phosphatidylethanolamine biosynthetic process"/>
    <property type="evidence" value="ECO:0007669"/>
    <property type="project" value="UniProtKB-UniRule"/>
</dbReference>
<keyword evidence="9 12" id="KW-0456">Lyase</keyword>
<comment type="function">
    <text evidence="12">Catalyzes the formation of phosphatidylethanolamine (PtdEtn) from phosphatidylserine (PtdSer).</text>
</comment>
<dbReference type="InterPro" id="IPR003817">
    <property type="entry name" value="PS_Dcarbxylase"/>
</dbReference>
<dbReference type="RefSeq" id="WP_305169931.1">
    <property type="nucleotide sequence ID" value="NZ_JAUUUU010000002.1"/>
</dbReference>
<evidence type="ECO:0000256" key="8">
    <source>
        <dbReference type="ARBA" id="ARBA00023209"/>
    </source>
</evidence>
<evidence type="ECO:0000256" key="3">
    <source>
        <dbReference type="ARBA" id="ARBA00022516"/>
    </source>
</evidence>
<keyword evidence="2 12" id="KW-1003">Cell membrane</keyword>
<feature type="active site" description="Charge relay system; for autoendoproteolytic cleavage activity" evidence="12">
    <location>
        <position position="250"/>
    </location>
</feature>
<evidence type="ECO:0000313" key="14">
    <source>
        <dbReference type="Proteomes" id="UP001178354"/>
    </source>
</evidence>
<comment type="caution">
    <text evidence="13">The sequence shown here is derived from an EMBL/GenBank/DDBJ whole genome shotgun (WGS) entry which is preliminary data.</text>
</comment>
<dbReference type="PANTHER" id="PTHR10067">
    <property type="entry name" value="PHOSPHATIDYLSERINE DECARBOXYLASE"/>
    <property type="match status" value="1"/>
</dbReference>
<gene>
    <name evidence="13" type="primary">asd</name>
    <name evidence="12" type="synonym">psd</name>
    <name evidence="13" type="ORF">Q8A57_05220</name>
</gene>
<dbReference type="Proteomes" id="UP001178354">
    <property type="component" value="Unassembled WGS sequence"/>
</dbReference>
<feature type="chain" id="PRO_5043062709" description="Phosphatidylserine decarboxylase alpha chain" evidence="12">
    <location>
        <begin position="250"/>
        <end position="285"/>
    </location>
</feature>
<comment type="pathway">
    <text evidence="1">Lipid metabolism.</text>
</comment>
<dbReference type="GO" id="GO:0005886">
    <property type="term" value="C:plasma membrane"/>
    <property type="evidence" value="ECO:0007669"/>
    <property type="project" value="UniProtKB-SubCell"/>
</dbReference>
<evidence type="ECO:0000256" key="11">
    <source>
        <dbReference type="ARBA" id="ARBA00023317"/>
    </source>
</evidence>
<comment type="similarity">
    <text evidence="12">Belongs to the phosphatidylserine decarboxylase family. PSD-B subfamily. Prokaryotic type I sub-subfamily.</text>
</comment>
<evidence type="ECO:0000313" key="13">
    <source>
        <dbReference type="EMBL" id="MDP1520366.1"/>
    </source>
</evidence>
<evidence type="ECO:0000256" key="9">
    <source>
        <dbReference type="ARBA" id="ARBA00023239"/>
    </source>
</evidence>
<dbReference type="PANTHER" id="PTHR10067:SF6">
    <property type="entry name" value="PHOSPHATIDYLSERINE DECARBOXYLASE PROENZYME, MITOCHONDRIAL"/>
    <property type="match status" value="1"/>
</dbReference>
<keyword evidence="3 12" id="KW-0444">Lipid biosynthesis</keyword>
<dbReference type="InterPro" id="IPR033178">
    <property type="entry name" value="PSD_type1_pro"/>
</dbReference>
<keyword evidence="5 12" id="KW-0443">Lipid metabolism</keyword>
<reference evidence="13" key="1">
    <citation type="journal article" date="2010" name="Int. J. Syst. Evol. Microbiol.">
        <title>Porticoccus litoralis gen. nov., sp. nov., a gammaproteobacterium isolated from the Yellow Sea.</title>
        <authorList>
            <person name="Oh H.M."/>
            <person name="Kim H."/>
            <person name="Kim K.M."/>
            <person name="Min G.S."/>
            <person name="Cho J.C."/>
        </authorList>
    </citation>
    <scope>NUCLEOTIDE SEQUENCE</scope>
    <source>
        <strain evidence="13">DSM 25064</strain>
    </source>
</reference>
<proteinExistence type="inferred from homology"/>
<keyword evidence="14" id="KW-1185">Reference proteome</keyword>
<dbReference type="Pfam" id="PF02666">
    <property type="entry name" value="PS_Dcarbxylase"/>
    <property type="match status" value="1"/>
</dbReference>
<evidence type="ECO:0000256" key="12">
    <source>
        <dbReference type="HAMAP-Rule" id="MF_00662"/>
    </source>
</evidence>
<comment type="subunit">
    <text evidence="12">Heterodimer of a large membrane-associated beta subunit and a small pyruvoyl-containing alpha subunit.</text>
</comment>
<dbReference type="EMBL" id="JAUUUU010000002">
    <property type="protein sequence ID" value="MDP1520366.1"/>
    <property type="molecule type" value="Genomic_DNA"/>
</dbReference>
<accession>A0AAW8B357</accession>
<feature type="active site" description="Charge relay system; for autoendoproteolytic cleavage activity" evidence="12">
    <location>
        <position position="93"/>
    </location>
</feature>
<keyword evidence="11 12" id="KW-0670">Pyruvate</keyword>
<dbReference type="EC" id="4.1.1.65" evidence="12"/>
<comment type="catalytic activity">
    <reaction evidence="12">
        <text>a 1,2-diacyl-sn-glycero-3-phospho-L-serine + H(+) = a 1,2-diacyl-sn-glycero-3-phosphoethanolamine + CO2</text>
        <dbReference type="Rhea" id="RHEA:20828"/>
        <dbReference type="ChEBI" id="CHEBI:15378"/>
        <dbReference type="ChEBI" id="CHEBI:16526"/>
        <dbReference type="ChEBI" id="CHEBI:57262"/>
        <dbReference type="ChEBI" id="CHEBI:64612"/>
        <dbReference type="EC" id="4.1.1.65"/>
    </reaction>
</comment>
<feature type="site" description="Cleavage (non-hydrolytic); by autocatalysis" evidence="12">
    <location>
        <begin position="249"/>
        <end position="250"/>
    </location>
</feature>
<dbReference type="InterPro" id="IPR033177">
    <property type="entry name" value="PSD-B"/>
</dbReference>
<evidence type="ECO:0000256" key="2">
    <source>
        <dbReference type="ARBA" id="ARBA00022475"/>
    </source>
</evidence>
<evidence type="ECO:0000256" key="7">
    <source>
        <dbReference type="ARBA" id="ARBA00023145"/>
    </source>
</evidence>
<evidence type="ECO:0000256" key="5">
    <source>
        <dbReference type="ARBA" id="ARBA00023098"/>
    </source>
</evidence>
<comment type="PTM">
    <text evidence="12">Is synthesized initially as an inactive proenzyme. Formation of the active enzyme involves a self-maturation process in which the active site pyruvoyl group is generated from an internal serine residue via an autocatalytic post-translational modification. Two non-identical subunits are generated from the proenzyme in this reaction, and the pyruvate is formed at the N-terminus of the alpha chain, which is derived from the carboxyl end of the proenzyme. The autoendoproteolytic cleavage occurs by a canonical serine protease mechanism, in which the side chain hydroxyl group of the serine supplies its oxygen atom to form the C-terminus of the beta chain, while the remainder of the serine residue undergoes an oxidative deamination to produce ammonia and the pyruvoyl prosthetic group on the alpha chain. During this reaction, the Ser that is part of the protease active site of the proenzyme becomes the pyruvoyl prosthetic group, which constitutes an essential element of the active site of the mature decarboxylase.</text>
</comment>
<feature type="chain" id="PRO_5043062710" description="Phosphatidylserine decarboxylase beta chain" evidence="12">
    <location>
        <begin position="1"/>
        <end position="249"/>
    </location>
</feature>
<sequence length="285" mass="31616">MNTYLAEWFVALQRLLPQHGLSRLGKKLAESQSPRVKNALIRQFIKTYQVNMEEALSASPDDYACFNDFFTRALKPEARPIAKGDSVITSPADGAVSQLGTITAGEIFQAKGKSFSVETLLGEANEDSRLFQQGQFMTIYLSPSDYHRVHMPVSGTLDYCRYIPGKLFSVNAATTAMVDGLFAKNERLVCVFDTDFGRCAVVMVGAMMVAGIETVWQKGYQANQLRVDQFKPEEITLDKGEEMGHFKFGSTAILLFEPKTIHWSPEIASGHNVQMGQEIGQRVPG</sequence>
<feature type="active site" description="Schiff-base intermediate with substrate; via pyruvic acid; for decarboxylase activity" evidence="12">
    <location>
        <position position="250"/>
    </location>
</feature>
<dbReference type="GO" id="GO:0004609">
    <property type="term" value="F:phosphatidylserine decarboxylase activity"/>
    <property type="evidence" value="ECO:0007669"/>
    <property type="project" value="UniProtKB-UniRule"/>
</dbReference>
<comment type="cofactor">
    <cofactor evidence="12">
        <name>pyruvate</name>
        <dbReference type="ChEBI" id="CHEBI:15361"/>
    </cofactor>
    <text evidence="12">Binds 1 pyruvoyl group covalently per subunit.</text>
</comment>
<protein>
    <recommendedName>
        <fullName evidence="12">Phosphatidylserine decarboxylase proenzyme</fullName>
        <ecNumber evidence="12">4.1.1.65</ecNumber>
    </recommendedName>
    <component>
        <recommendedName>
            <fullName evidence="12">Phosphatidylserine decarboxylase alpha chain</fullName>
        </recommendedName>
    </component>
    <component>
        <recommendedName>
            <fullName evidence="12">Phosphatidylserine decarboxylase beta chain</fullName>
        </recommendedName>
    </component>
</protein>
<evidence type="ECO:0000256" key="10">
    <source>
        <dbReference type="ARBA" id="ARBA00023264"/>
    </source>
</evidence>
<feature type="modified residue" description="Pyruvic acid (Ser); by autocatalysis" evidence="12">
    <location>
        <position position="250"/>
    </location>
</feature>
<keyword evidence="8 12" id="KW-0594">Phospholipid biosynthesis</keyword>
<evidence type="ECO:0000256" key="1">
    <source>
        <dbReference type="ARBA" id="ARBA00005189"/>
    </source>
</evidence>
<dbReference type="HAMAP" id="MF_00662">
    <property type="entry name" value="PS_decarb_PSD_B_type1"/>
    <property type="match status" value="1"/>
</dbReference>
<evidence type="ECO:0000256" key="4">
    <source>
        <dbReference type="ARBA" id="ARBA00022793"/>
    </source>
</evidence>